<dbReference type="PROSITE" id="PS01228">
    <property type="entry name" value="COF_1"/>
    <property type="match status" value="1"/>
</dbReference>
<dbReference type="AlphaFoldDB" id="A0A0U9HJS4"/>
<organism evidence="1 2">
    <name type="scientific">Oceanobacillus picturae</name>
    <dbReference type="NCBI Taxonomy" id="171693"/>
    <lineage>
        <taxon>Bacteria</taxon>
        <taxon>Bacillati</taxon>
        <taxon>Bacillota</taxon>
        <taxon>Bacilli</taxon>
        <taxon>Bacillales</taxon>
        <taxon>Bacillaceae</taxon>
        <taxon>Oceanobacillus</taxon>
    </lineage>
</organism>
<evidence type="ECO:0000313" key="2">
    <source>
        <dbReference type="Proteomes" id="UP000052946"/>
    </source>
</evidence>
<dbReference type="GO" id="GO:0005829">
    <property type="term" value="C:cytosol"/>
    <property type="evidence" value="ECO:0007669"/>
    <property type="project" value="TreeGrafter"/>
</dbReference>
<reference evidence="2" key="1">
    <citation type="submission" date="2015-07" db="EMBL/GenBank/DDBJ databases">
        <title>Draft Genome Sequence of Oceanobacillus picturae Heshi-B3 that Was Isolated from Fermented Rice Bran with Aging Salted Mackerel, Which Was Named Heshiko as Traditional Fermented Seafood in Japan.</title>
        <authorList>
            <person name="Akuzawa S."/>
            <person name="Nakagawa J."/>
            <person name="Kanekatsu T."/>
            <person name="Kanesaki Y."/>
            <person name="Suzuki T."/>
        </authorList>
    </citation>
    <scope>NUCLEOTIDE SEQUENCE [LARGE SCALE GENOMIC DNA]</scope>
    <source>
        <strain evidence="2">Heshi-B3</strain>
    </source>
</reference>
<dbReference type="InterPro" id="IPR006379">
    <property type="entry name" value="HAD-SF_hydro_IIB"/>
</dbReference>
<dbReference type="GO" id="GO:0016791">
    <property type="term" value="F:phosphatase activity"/>
    <property type="evidence" value="ECO:0007669"/>
    <property type="project" value="TreeGrafter"/>
</dbReference>
<dbReference type="RefSeq" id="WP_058950926.1">
    <property type="nucleotide sequence ID" value="NZ_BBXV01000041.1"/>
</dbReference>
<dbReference type="Gene3D" id="3.40.50.1000">
    <property type="entry name" value="HAD superfamily/HAD-like"/>
    <property type="match status" value="1"/>
</dbReference>
<accession>A0A0U9HJS4</accession>
<reference evidence="1 2" key="2">
    <citation type="journal article" date="2016" name="Genome Announc.">
        <title>Draft Genome Sequence of Oceanobacillus picturae Heshi-B3, Isolated from Fermented Rice Bran in a Traditional Japanese Seafood Dish.</title>
        <authorList>
            <person name="Akuzawa S."/>
            <person name="Nagaoka J."/>
            <person name="Kanekatsu M."/>
            <person name="Kanesaki Y."/>
            <person name="Suzuki T."/>
        </authorList>
    </citation>
    <scope>NUCLEOTIDE SEQUENCE [LARGE SCALE GENOMIC DNA]</scope>
    <source>
        <strain evidence="1 2">Heshi-B3</strain>
    </source>
</reference>
<comment type="caution">
    <text evidence="1">The sequence shown here is derived from an EMBL/GenBank/DDBJ whole genome shotgun (WGS) entry which is preliminary data.</text>
</comment>
<dbReference type="PANTHER" id="PTHR10000">
    <property type="entry name" value="PHOSPHOSERINE PHOSPHATASE"/>
    <property type="match status" value="1"/>
</dbReference>
<dbReference type="SFLD" id="SFLDG01144">
    <property type="entry name" value="C2.B.4:_PGP_Like"/>
    <property type="match status" value="1"/>
</dbReference>
<gene>
    <name evidence="1" type="ORF">OPHB3_3142</name>
</gene>
<keyword evidence="1" id="KW-0378">Hydrolase</keyword>
<dbReference type="SUPFAM" id="SSF56784">
    <property type="entry name" value="HAD-like"/>
    <property type="match status" value="1"/>
</dbReference>
<dbReference type="CDD" id="cd07516">
    <property type="entry name" value="HAD_Pase"/>
    <property type="match status" value="1"/>
</dbReference>
<dbReference type="Pfam" id="PF08282">
    <property type="entry name" value="Hydrolase_3"/>
    <property type="match status" value="2"/>
</dbReference>
<dbReference type="Gene3D" id="3.30.1240.10">
    <property type="match status" value="1"/>
</dbReference>
<name>A0A0U9HJS4_9BACI</name>
<sequence length="246" mass="27289">MEEKQEVKLIALDMDGTLLTSEHQVTPYTEEVIAKALEKGIQVVLSTGRWLNSCYPYAEKLKLQSYLVTANGGEIWTVKKELVDQHLMDPAKMEKLWNLGIETGVGMWMISTDGVYRETPPEDFYAHNWLKFGCESFDKEKLDVMVKELSYSDDLELTNSLPTNVEANPKGVSKASALELVCDKLGITMQNVMAVGDSLNDMKMIQQAGIGVAMGNAQDAIKQAADFVTDTNNQDGVAKAIQRFAL</sequence>
<protein>
    <submittedName>
        <fullName evidence="1">Hydrolase</fullName>
    </submittedName>
</protein>
<dbReference type="SFLD" id="SFLDS00003">
    <property type="entry name" value="Haloacid_Dehalogenase"/>
    <property type="match status" value="1"/>
</dbReference>
<dbReference type="GO" id="GO:0000287">
    <property type="term" value="F:magnesium ion binding"/>
    <property type="evidence" value="ECO:0007669"/>
    <property type="project" value="TreeGrafter"/>
</dbReference>
<dbReference type="NCBIfam" id="TIGR01484">
    <property type="entry name" value="HAD-SF-IIB"/>
    <property type="match status" value="2"/>
</dbReference>
<dbReference type="InterPro" id="IPR036412">
    <property type="entry name" value="HAD-like_sf"/>
</dbReference>
<dbReference type="PROSITE" id="PS01229">
    <property type="entry name" value="COF_2"/>
    <property type="match status" value="1"/>
</dbReference>
<proteinExistence type="predicted"/>
<dbReference type="SFLD" id="SFLDG01140">
    <property type="entry name" value="C2.B:_Phosphomannomutase_and_P"/>
    <property type="match status" value="1"/>
</dbReference>
<dbReference type="EMBL" id="BBXV01000041">
    <property type="protein sequence ID" value="GAQ19180.1"/>
    <property type="molecule type" value="Genomic_DNA"/>
</dbReference>
<dbReference type="OrthoDB" id="9806027at2"/>
<dbReference type="Proteomes" id="UP000052946">
    <property type="component" value="Unassembled WGS sequence"/>
</dbReference>
<dbReference type="InterPro" id="IPR023214">
    <property type="entry name" value="HAD_sf"/>
</dbReference>
<dbReference type="PRINTS" id="PR00119">
    <property type="entry name" value="CATATPASE"/>
</dbReference>
<evidence type="ECO:0000313" key="1">
    <source>
        <dbReference type="EMBL" id="GAQ19180.1"/>
    </source>
</evidence>
<dbReference type="PANTHER" id="PTHR10000:SF55">
    <property type="entry name" value="5-AMINO-6-(5-PHOSPHO-D-RIBITYLAMINO)URACIL PHOSPHATASE YCSE"/>
    <property type="match status" value="1"/>
</dbReference>